<keyword evidence="4 9" id="KW-0812">Transmembrane</keyword>
<dbReference type="InterPro" id="IPR010917">
    <property type="entry name" value="TonB_rcpt_CS"/>
</dbReference>
<evidence type="ECO:0000256" key="3">
    <source>
        <dbReference type="ARBA" id="ARBA00022452"/>
    </source>
</evidence>
<evidence type="ECO:0000256" key="10">
    <source>
        <dbReference type="PROSITE-ProRule" id="PRU10144"/>
    </source>
</evidence>
<dbReference type="Pfam" id="PF00593">
    <property type="entry name" value="TonB_dep_Rec_b-barrel"/>
    <property type="match status" value="1"/>
</dbReference>
<keyword evidence="15" id="KW-0675">Receptor</keyword>
<evidence type="ECO:0000256" key="12">
    <source>
        <dbReference type="SAM" id="SignalP"/>
    </source>
</evidence>
<evidence type="ECO:0000256" key="6">
    <source>
        <dbReference type="ARBA" id="ARBA00023077"/>
    </source>
</evidence>
<dbReference type="Proteomes" id="UP000292347">
    <property type="component" value="Unassembled WGS sequence"/>
</dbReference>
<keyword evidence="6 11" id="KW-0798">TonB box</keyword>
<reference evidence="15 16" key="1">
    <citation type="submission" date="2019-01" db="EMBL/GenBank/DDBJ databases">
        <title>Sphingomonas mucosissima sp. nov. and Sphingomonas desiccabilis sp. nov., from biological soil crusts in the Colorado Plateau, USA.</title>
        <authorList>
            <person name="Zhu D."/>
        </authorList>
    </citation>
    <scope>NUCLEOTIDE SEQUENCE [LARGE SCALE GENOMIC DNA]</scope>
    <source>
        <strain evidence="15 16">CP1D</strain>
    </source>
</reference>
<proteinExistence type="inferred from homology"/>
<evidence type="ECO:0000256" key="4">
    <source>
        <dbReference type="ARBA" id="ARBA00022692"/>
    </source>
</evidence>
<sequence>MKAVFRSRLLVSSLLIGTTLSAHPAFAQIVPQTEETATGDASQAPADVPSGDIVVTGTLIRNPNLTSSSPVNVVGQEELALRQSNVAEEVLRSLPGVVPSIGSSVNNGNGGSSFVDLRGLGPQRNLVLLNGSRLVPADFNGQVNLNIIPLALVDRVDVLTGGATTTYGADAVSGVVNFITRKDFSGLEINASEQITERGDGNVFRVDLTTGANLDDGRGNVTLSVGYQKAKPVFQGDRDVSIAQVDSVTGEESGSGTTVPIRLNLGDGNGTLQLDPASGNLVPSYQFFNFNPYNVFQTPFERYSLYTAGRYEVADGIEAYAEGLFSKTKVSTVIAPSGTFGLSYQIPYNSPFLPAGVLNAACAANGLDAAACAAAASSTATPVAGQNTFGATLSRRFTEGGSRISEYTTQLFQFRTGLRGDVGEHLSYDVSGSYGESENTSRSTGQGLFSRTQAALLANNTTTCANGDAACVPLNLFGPEGSITPEMFAYLNIPTTSATKTSLATVRGVLSGDFGFATPGANDAVGFAVGAEYRRYVAESTSDLSSQTPDEVLGAGAANPDSRGTYNVKEAFAEIIAPLVQDRPFFHNLTLELGARYSDYSTAGSNWTWKAGGNWEPTNWIKVRGNYQKATRAPNIGELFSPQVTGLDNFATDPCQGAAPVTNAQLRAICLAQGAPASSIGSIEAEPSAQPNNRTGGNLDLGVEKATTWTAGVVVTPDFVPGLTISADYYNIKVRDAISQPSFGDALNACFLESNNPGLDPTNPACTAIRRNPATGGLFGTAGAYVPLPYSNSGRIWTDGVDLTINYRRDLQFAKLDLSFAGNWTNASKFQATPASVIRECVGYYSNSCGSPGAGINFRGSIQPEWSFNQRTTLSFDKIDVSLLWRYVDKMEYEPLAVEELLNDNNPDTDPPLEQFRRIKAAHYFDLATRFAATENFDFTVTVTNLFDKDPPLVGNTIGSTSFNSGNTYPSTYDALGRRFAFGAKLRF</sequence>
<evidence type="ECO:0000256" key="11">
    <source>
        <dbReference type="RuleBase" id="RU003357"/>
    </source>
</evidence>
<feature type="short sequence motif" description="TonB C-terminal box" evidence="10">
    <location>
        <begin position="971"/>
        <end position="988"/>
    </location>
</feature>
<evidence type="ECO:0000313" key="16">
    <source>
        <dbReference type="Proteomes" id="UP000292347"/>
    </source>
</evidence>
<comment type="similarity">
    <text evidence="9 11">Belongs to the TonB-dependent receptor family.</text>
</comment>
<feature type="domain" description="TonB-dependent receptor plug" evidence="14">
    <location>
        <begin position="66"/>
        <end position="175"/>
    </location>
</feature>
<keyword evidence="3 9" id="KW-1134">Transmembrane beta strand</keyword>
<evidence type="ECO:0000256" key="9">
    <source>
        <dbReference type="PROSITE-ProRule" id="PRU01360"/>
    </source>
</evidence>
<evidence type="ECO:0000256" key="1">
    <source>
        <dbReference type="ARBA" id="ARBA00004571"/>
    </source>
</evidence>
<dbReference type="InterPro" id="IPR039426">
    <property type="entry name" value="TonB-dep_rcpt-like"/>
</dbReference>
<dbReference type="PANTHER" id="PTHR47234:SF2">
    <property type="entry name" value="TONB-DEPENDENT RECEPTOR"/>
    <property type="match status" value="1"/>
</dbReference>
<evidence type="ECO:0000256" key="2">
    <source>
        <dbReference type="ARBA" id="ARBA00022448"/>
    </source>
</evidence>
<dbReference type="InterPro" id="IPR037066">
    <property type="entry name" value="Plug_dom_sf"/>
</dbReference>
<keyword evidence="8 9" id="KW-0998">Cell outer membrane</keyword>
<protein>
    <submittedName>
        <fullName evidence="15">TonB-dependent receptor</fullName>
    </submittedName>
</protein>
<dbReference type="Gene3D" id="2.40.170.20">
    <property type="entry name" value="TonB-dependent receptor, beta-barrel domain"/>
    <property type="match status" value="1"/>
</dbReference>
<name>A0A4Q2ITK3_9SPHN</name>
<evidence type="ECO:0000256" key="5">
    <source>
        <dbReference type="ARBA" id="ARBA00022729"/>
    </source>
</evidence>
<dbReference type="InterPro" id="IPR000531">
    <property type="entry name" value="Beta-barrel_TonB"/>
</dbReference>
<dbReference type="OrthoDB" id="7051241at2"/>
<dbReference type="Pfam" id="PF07715">
    <property type="entry name" value="Plug"/>
    <property type="match status" value="1"/>
</dbReference>
<feature type="signal peptide" evidence="12">
    <location>
        <begin position="1"/>
        <end position="27"/>
    </location>
</feature>
<evidence type="ECO:0000256" key="8">
    <source>
        <dbReference type="ARBA" id="ARBA00023237"/>
    </source>
</evidence>
<evidence type="ECO:0000259" key="13">
    <source>
        <dbReference type="Pfam" id="PF00593"/>
    </source>
</evidence>
<comment type="subcellular location">
    <subcellularLocation>
        <location evidence="1 9">Cell outer membrane</location>
        <topology evidence="1 9">Multi-pass membrane protein</topology>
    </subcellularLocation>
</comment>
<dbReference type="PANTHER" id="PTHR47234">
    <property type="match status" value="1"/>
</dbReference>
<accession>A0A4Q2ITK3</accession>
<keyword evidence="2 9" id="KW-0813">Transport</keyword>
<dbReference type="Gene3D" id="2.170.130.10">
    <property type="entry name" value="TonB-dependent receptor, plug domain"/>
    <property type="match status" value="1"/>
</dbReference>
<keyword evidence="16" id="KW-1185">Reference proteome</keyword>
<dbReference type="PROSITE" id="PS01156">
    <property type="entry name" value="TONB_DEPENDENT_REC_2"/>
    <property type="match status" value="1"/>
</dbReference>
<keyword evidence="7 9" id="KW-0472">Membrane</keyword>
<dbReference type="EMBL" id="SDPT01000002">
    <property type="protein sequence ID" value="RXZ31800.1"/>
    <property type="molecule type" value="Genomic_DNA"/>
</dbReference>
<feature type="domain" description="TonB-dependent receptor-like beta-barrel" evidence="13">
    <location>
        <begin position="383"/>
        <end position="946"/>
    </location>
</feature>
<evidence type="ECO:0000256" key="7">
    <source>
        <dbReference type="ARBA" id="ARBA00023136"/>
    </source>
</evidence>
<organism evidence="15 16">
    <name type="scientific">Sphingomonas desiccabilis</name>
    <dbReference type="NCBI Taxonomy" id="429134"/>
    <lineage>
        <taxon>Bacteria</taxon>
        <taxon>Pseudomonadati</taxon>
        <taxon>Pseudomonadota</taxon>
        <taxon>Alphaproteobacteria</taxon>
        <taxon>Sphingomonadales</taxon>
        <taxon>Sphingomonadaceae</taxon>
        <taxon>Sphingomonas</taxon>
    </lineage>
</organism>
<evidence type="ECO:0000259" key="14">
    <source>
        <dbReference type="Pfam" id="PF07715"/>
    </source>
</evidence>
<dbReference type="RefSeq" id="WP_129342032.1">
    <property type="nucleotide sequence ID" value="NZ_JACIDD010000002.1"/>
</dbReference>
<dbReference type="AlphaFoldDB" id="A0A4Q2ITK3"/>
<evidence type="ECO:0000313" key="15">
    <source>
        <dbReference type="EMBL" id="RXZ31800.1"/>
    </source>
</evidence>
<gene>
    <name evidence="15" type="ORF">EO081_11405</name>
</gene>
<dbReference type="InterPro" id="IPR012910">
    <property type="entry name" value="Plug_dom"/>
</dbReference>
<dbReference type="GO" id="GO:0009279">
    <property type="term" value="C:cell outer membrane"/>
    <property type="evidence" value="ECO:0007669"/>
    <property type="project" value="UniProtKB-SubCell"/>
</dbReference>
<dbReference type="InterPro" id="IPR036942">
    <property type="entry name" value="Beta-barrel_TonB_sf"/>
</dbReference>
<dbReference type="SUPFAM" id="SSF56935">
    <property type="entry name" value="Porins"/>
    <property type="match status" value="1"/>
</dbReference>
<keyword evidence="5 12" id="KW-0732">Signal</keyword>
<feature type="chain" id="PRO_5020431488" evidence="12">
    <location>
        <begin position="28"/>
        <end position="988"/>
    </location>
</feature>
<comment type="caution">
    <text evidence="15">The sequence shown here is derived from an EMBL/GenBank/DDBJ whole genome shotgun (WGS) entry which is preliminary data.</text>
</comment>
<dbReference type="PROSITE" id="PS52016">
    <property type="entry name" value="TONB_DEPENDENT_REC_3"/>
    <property type="match status" value="1"/>
</dbReference>